<evidence type="ECO:0000313" key="3">
    <source>
        <dbReference type="Proteomes" id="UP000295192"/>
    </source>
</evidence>
<dbReference type="EMBL" id="LSRL02000175">
    <property type="protein sequence ID" value="TDG43124.1"/>
    <property type="molecule type" value="Genomic_DNA"/>
</dbReference>
<feature type="region of interest" description="Disordered" evidence="1">
    <location>
        <begin position="1"/>
        <end position="40"/>
    </location>
</feature>
<sequence length="337" mass="35362">MICKEGSRVDIDSKEGVQSQQSAAPIMTSSLPPNGYNTLQHRRKSQLITFSASSSDIKNSLSHELITASGRLSYAEEQQQSAAPATPTASTPTGEQEVYSRRSLEMGEELALQLEEDEEGEEEEEEEAEEQAQEAVEQQQHQQQQPDEEDDEEVEDGLVVEDVEDVLYMHDEFETHIDAKSNNANDDSGGGSYEDSHALHSSLGGSNRNSLEKDDDDIEVDVISTDVSCYDQLLGSSCNTRHGDDDDLATLIGDSDHLVKGQKGHAAATAAANGGAGGVGNGLGNAAGHGGMGGMGGGGGAAGKCALEPGSNVGNGNGGIIYANPFMDDEGIAESGM</sequence>
<evidence type="ECO:0000313" key="2">
    <source>
        <dbReference type="EMBL" id="TDG43124.1"/>
    </source>
</evidence>
<accession>A0A484B387</accession>
<protein>
    <submittedName>
        <fullName evidence="2">Uncharacterized protein</fullName>
    </submittedName>
</protein>
<proteinExistence type="predicted"/>
<dbReference type="OrthoDB" id="7871043at2759"/>
<feature type="compositionally biased region" description="Basic and acidic residues" evidence="1">
    <location>
        <begin position="1"/>
        <end position="15"/>
    </location>
</feature>
<dbReference type="AlphaFoldDB" id="A0A484B387"/>
<keyword evidence="3" id="KW-1185">Reference proteome</keyword>
<name>A0A484B387_DRONA</name>
<feature type="compositionally biased region" description="Acidic residues" evidence="1">
    <location>
        <begin position="146"/>
        <end position="155"/>
    </location>
</feature>
<organism evidence="2 3">
    <name type="scientific">Drosophila navojoa</name>
    <name type="common">Fruit fly</name>
    <dbReference type="NCBI Taxonomy" id="7232"/>
    <lineage>
        <taxon>Eukaryota</taxon>
        <taxon>Metazoa</taxon>
        <taxon>Ecdysozoa</taxon>
        <taxon>Arthropoda</taxon>
        <taxon>Hexapoda</taxon>
        <taxon>Insecta</taxon>
        <taxon>Pterygota</taxon>
        <taxon>Neoptera</taxon>
        <taxon>Endopterygota</taxon>
        <taxon>Diptera</taxon>
        <taxon>Brachycera</taxon>
        <taxon>Muscomorpha</taxon>
        <taxon>Ephydroidea</taxon>
        <taxon>Drosophilidae</taxon>
        <taxon>Drosophila</taxon>
    </lineage>
</organism>
<feature type="compositionally biased region" description="Low complexity" evidence="1">
    <location>
        <begin position="78"/>
        <end position="93"/>
    </location>
</feature>
<feature type="compositionally biased region" description="Polar residues" evidence="1">
    <location>
        <begin position="16"/>
        <end position="39"/>
    </location>
</feature>
<feature type="compositionally biased region" description="Acidic residues" evidence="1">
    <location>
        <begin position="114"/>
        <end position="132"/>
    </location>
</feature>
<dbReference type="OMA" id="GKCALEP"/>
<feature type="compositionally biased region" description="Low complexity" evidence="1">
    <location>
        <begin position="133"/>
        <end position="145"/>
    </location>
</feature>
<gene>
    <name evidence="2" type="ORF">AWZ03_010445</name>
</gene>
<dbReference type="STRING" id="7232.A0A484B387"/>
<reference evidence="2 3" key="1">
    <citation type="journal article" date="2019" name="J. Hered.">
        <title>An Improved Genome Assembly for Drosophila navojoa, the Basal Species in the mojavensis Cluster.</title>
        <authorList>
            <person name="Vanderlinde T."/>
            <person name="Dupim E.G."/>
            <person name="Nazario-Yepiz N.O."/>
            <person name="Carvalho A.B."/>
        </authorList>
    </citation>
    <scope>NUCLEOTIDE SEQUENCE [LARGE SCALE GENOMIC DNA]</scope>
    <source>
        <strain evidence="2">Navoj_Jal97</strain>
        <tissue evidence="2">Whole organism</tissue>
    </source>
</reference>
<dbReference type="Proteomes" id="UP000295192">
    <property type="component" value="Unassembled WGS sequence"/>
</dbReference>
<feature type="region of interest" description="Disordered" evidence="1">
    <location>
        <begin position="177"/>
        <end position="215"/>
    </location>
</feature>
<feature type="region of interest" description="Disordered" evidence="1">
    <location>
        <begin position="72"/>
        <end position="155"/>
    </location>
</feature>
<comment type="caution">
    <text evidence="2">The sequence shown here is derived from an EMBL/GenBank/DDBJ whole genome shotgun (WGS) entry which is preliminary data.</text>
</comment>
<evidence type="ECO:0000256" key="1">
    <source>
        <dbReference type="SAM" id="MobiDB-lite"/>
    </source>
</evidence>